<evidence type="ECO:0000313" key="9">
    <source>
        <dbReference type="Proteomes" id="UP000192578"/>
    </source>
</evidence>
<feature type="transmembrane region" description="Helical" evidence="7">
    <location>
        <begin position="290"/>
        <end position="312"/>
    </location>
</feature>
<dbReference type="GO" id="GO:0045724">
    <property type="term" value="P:positive regulation of cilium assembly"/>
    <property type="evidence" value="ECO:0007669"/>
    <property type="project" value="TreeGrafter"/>
</dbReference>
<evidence type="ECO:0000256" key="4">
    <source>
        <dbReference type="ARBA" id="ARBA00022989"/>
    </source>
</evidence>
<protein>
    <submittedName>
        <fullName evidence="8">Transmembrane anterior posterior transformation protein 1</fullName>
    </submittedName>
</protein>
<feature type="transmembrane region" description="Helical" evidence="7">
    <location>
        <begin position="207"/>
        <end position="229"/>
    </location>
</feature>
<sequence length="598" mass="68587">MTSTTKSLKVEADSTLTDEKIFNHRDQFDPSYSSTPFAWRNAPQEEKCQAEAVNRPPSRSSLPDLPDSAPLAFLFPPKLQQSKTFSGGGVEPLSPSRSTHSSATRAGSFWDYVVRSCRRDQGQISEDKERLAEKSRRIQTFLSVPLEVEKVMSLGTLQCADAFLYVFTIFPVRLSVGFYEMILLVIRLLWQCFPLRNRGRRRSLRPFPTACICEVIKGIIMFCGVWLFTFVDLSVMYHFLRGQAVVKLYIMFNMLEVADRLCSSFGQDILESLFWTASPPKEKRLRQLGIIPQIVVTLFYVMVHSMVVLIQITTLNIAMNSQNRALLIILLSNNFVEIKGSVFKKFEKKNLYQISCSDIRERFQFIVLLLMVIIRNMTELGWKMDNFVACLPDAFLIIVSEIVVDWTKHAFITKFNEIPMTVYQDYTYSLAYDFATSQLENDIFTDPSDAVVRRMGFVPIPLAIIVIRIVYQSFRFDDSRDWILFLLGFVCLMATKILINLRLLRWSYNLIIEHRMKHREERRCFSQPGTRAGSIVDMEELAERARSAPNTPPPQPRLVRAPSIGQHPLFANSELELTSMNENLLEPDSTTTSVTAAL</sequence>
<evidence type="ECO:0000313" key="8">
    <source>
        <dbReference type="EMBL" id="OQV25944.1"/>
    </source>
</evidence>
<dbReference type="InterPro" id="IPR008010">
    <property type="entry name" value="Tatp1"/>
</dbReference>
<dbReference type="EMBL" id="MTYJ01000001">
    <property type="protein sequence ID" value="OQV25944.1"/>
    <property type="molecule type" value="Genomic_DNA"/>
</dbReference>
<feature type="region of interest" description="Disordered" evidence="6">
    <location>
        <begin position="33"/>
        <end position="66"/>
    </location>
</feature>
<dbReference type="OrthoDB" id="29023at2759"/>
<comment type="caution">
    <text evidence="8">The sequence shown here is derived from an EMBL/GenBank/DDBJ whole genome shotgun (WGS) entry which is preliminary data.</text>
</comment>
<evidence type="ECO:0000256" key="2">
    <source>
        <dbReference type="ARBA" id="ARBA00008803"/>
    </source>
</evidence>
<evidence type="ECO:0000256" key="1">
    <source>
        <dbReference type="ARBA" id="ARBA00004141"/>
    </source>
</evidence>
<feature type="transmembrane region" description="Helical" evidence="7">
    <location>
        <begin position="482"/>
        <end position="499"/>
    </location>
</feature>
<accession>A0A1W0XEP7</accession>
<keyword evidence="5 7" id="KW-0472">Membrane</keyword>
<gene>
    <name evidence="8" type="ORF">BV898_00086</name>
</gene>
<keyword evidence="4 7" id="KW-1133">Transmembrane helix</keyword>
<dbReference type="GO" id="GO:0005789">
    <property type="term" value="C:endoplasmic reticulum membrane"/>
    <property type="evidence" value="ECO:0007669"/>
    <property type="project" value="TreeGrafter"/>
</dbReference>
<proteinExistence type="inferred from homology"/>
<evidence type="ECO:0000256" key="3">
    <source>
        <dbReference type="ARBA" id="ARBA00022692"/>
    </source>
</evidence>
<dbReference type="Pfam" id="PF05346">
    <property type="entry name" value="DUF747"/>
    <property type="match status" value="1"/>
</dbReference>
<name>A0A1W0XEP7_HYPEX</name>
<comment type="subcellular location">
    <subcellularLocation>
        <location evidence="1">Membrane</location>
        <topology evidence="1">Multi-pass membrane protein</topology>
    </subcellularLocation>
</comment>
<evidence type="ECO:0000256" key="6">
    <source>
        <dbReference type="SAM" id="MobiDB-lite"/>
    </source>
</evidence>
<reference evidence="9" key="1">
    <citation type="submission" date="2017-01" db="EMBL/GenBank/DDBJ databases">
        <title>Comparative genomics of anhydrobiosis in the tardigrade Hypsibius dujardini.</title>
        <authorList>
            <person name="Yoshida Y."/>
            <person name="Koutsovoulos G."/>
            <person name="Laetsch D."/>
            <person name="Stevens L."/>
            <person name="Kumar S."/>
            <person name="Horikawa D."/>
            <person name="Ishino K."/>
            <person name="Komine S."/>
            <person name="Tomita M."/>
            <person name="Blaxter M."/>
            <person name="Arakawa K."/>
        </authorList>
    </citation>
    <scope>NUCLEOTIDE SEQUENCE [LARGE SCALE GENOMIC DNA]</scope>
    <source>
        <strain evidence="9">Z151</strain>
    </source>
</reference>
<keyword evidence="9" id="KW-1185">Reference proteome</keyword>
<dbReference type="GO" id="GO:0036064">
    <property type="term" value="C:ciliary basal body"/>
    <property type="evidence" value="ECO:0007669"/>
    <property type="project" value="TreeGrafter"/>
</dbReference>
<feature type="transmembrane region" description="Helical" evidence="7">
    <location>
        <begin position="162"/>
        <end position="186"/>
    </location>
</feature>
<dbReference type="Proteomes" id="UP000192578">
    <property type="component" value="Unassembled WGS sequence"/>
</dbReference>
<evidence type="ECO:0000256" key="7">
    <source>
        <dbReference type="SAM" id="Phobius"/>
    </source>
</evidence>
<keyword evidence="3 7" id="KW-0812">Transmembrane</keyword>
<comment type="similarity">
    <text evidence="2">Belongs to the TAPT1 family.</text>
</comment>
<evidence type="ECO:0000256" key="5">
    <source>
        <dbReference type="ARBA" id="ARBA00023136"/>
    </source>
</evidence>
<dbReference type="PANTHER" id="PTHR13317">
    <property type="entry name" value="TRANSMEMBRANE ANTERIOR POSTERIOR TRANSFORMATION PROTEIN 1 HOMOLOG"/>
    <property type="match status" value="1"/>
</dbReference>
<feature type="region of interest" description="Disordered" evidence="6">
    <location>
        <begin position="83"/>
        <end position="103"/>
    </location>
</feature>
<dbReference type="AlphaFoldDB" id="A0A1W0XEP7"/>
<feature type="transmembrane region" description="Helical" evidence="7">
    <location>
        <begin position="451"/>
        <end position="470"/>
    </location>
</feature>
<organism evidence="8 9">
    <name type="scientific">Hypsibius exemplaris</name>
    <name type="common">Freshwater tardigrade</name>
    <dbReference type="NCBI Taxonomy" id="2072580"/>
    <lineage>
        <taxon>Eukaryota</taxon>
        <taxon>Metazoa</taxon>
        <taxon>Ecdysozoa</taxon>
        <taxon>Tardigrada</taxon>
        <taxon>Eutardigrada</taxon>
        <taxon>Parachela</taxon>
        <taxon>Hypsibioidea</taxon>
        <taxon>Hypsibiidae</taxon>
        <taxon>Hypsibius</taxon>
    </lineage>
</organism>
<dbReference type="PANTHER" id="PTHR13317:SF4">
    <property type="entry name" value="TRANSMEMBRANE ANTERIOR POSTERIOR TRANSFORMATION PROTEIN 1 HOMOLOG"/>
    <property type="match status" value="1"/>
</dbReference>
<feature type="compositionally biased region" description="Low complexity" evidence="6">
    <location>
        <begin position="55"/>
        <end position="66"/>
    </location>
</feature>